<evidence type="ECO:0000256" key="3">
    <source>
        <dbReference type="SAM" id="SignalP"/>
    </source>
</evidence>
<protein>
    <submittedName>
        <fullName evidence="5">Outer membrane beta-barrel protein</fullName>
    </submittedName>
</protein>
<keyword evidence="3" id="KW-0732">Signal</keyword>
<dbReference type="AlphaFoldDB" id="A0AA95H5J1"/>
<comment type="similarity">
    <text evidence="1">Belongs to the outer membrane OOP (TC 1.B.6) superfamily. OmpA family.</text>
</comment>
<evidence type="ECO:0000313" key="5">
    <source>
        <dbReference type="EMBL" id="WGZ89953.1"/>
    </source>
</evidence>
<dbReference type="Proteomes" id="UP001300672">
    <property type="component" value="Chromosome"/>
</dbReference>
<keyword evidence="2" id="KW-0813">Transport</keyword>
<dbReference type="InterPro" id="IPR011250">
    <property type="entry name" value="OMP/PagP_B-barrel"/>
</dbReference>
<dbReference type="Pfam" id="PF01389">
    <property type="entry name" value="OmpA_membrane"/>
    <property type="match status" value="1"/>
</dbReference>
<feature type="domain" description="Outer membrane protein OmpA-like transmembrane" evidence="4">
    <location>
        <begin position="48"/>
        <end position="220"/>
    </location>
</feature>
<accession>A0AA95H5J1</accession>
<dbReference type="GO" id="GO:0015288">
    <property type="term" value="F:porin activity"/>
    <property type="evidence" value="ECO:0007669"/>
    <property type="project" value="UniProtKB-KW"/>
</dbReference>
<evidence type="ECO:0000259" key="4">
    <source>
        <dbReference type="Pfam" id="PF01389"/>
    </source>
</evidence>
<keyword evidence="2" id="KW-0626">Porin</keyword>
<feature type="chain" id="PRO_5041698555" evidence="3">
    <location>
        <begin position="23"/>
        <end position="234"/>
    </location>
</feature>
<dbReference type="Gene3D" id="2.40.160.20">
    <property type="match status" value="1"/>
</dbReference>
<feature type="signal peptide" evidence="3">
    <location>
        <begin position="1"/>
        <end position="22"/>
    </location>
</feature>
<dbReference type="InterPro" id="IPR000498">
    <property type="entry name" value="OmpA-like_TM_dom"/>
</dbReference>
<keyword evidence="2" id="KW-0406">Ion transport</keyword>
<dbReference type="GO" id="GO:0009279">
    <property type="term" value="C:cell outer membrane"/>
    <property type="evidence" value="ECO:0007669"/>
    <property type="project" value="InterPro"/>
</dbReference>
<organism evidence="5">
    <name type="scientific">Candidatus Thiocaldithrix dubininis</name>
    <dbReference type="NCBI Taxonomy" id="3080823"/>
    <lineage>
        <taxon>Bacteria</taxon>
        <taxon>Pseudomonadati</taxon>
        <taxon>Pseudomonadota</taxon>
        <taxon>Gammaproteobacteria</taxon>
        <taxon>Thiotrichales</taxon>
        <taxon>Thiotrichaceae</taxon>
        <taxon>Candidatus Thiocaldithrix</taxon>
    </lineage>
</organism>
<dbReference type="GO" id="GO:0046930">
    <property type="term" value="C:pore complex"/>
    <property type="evidence" value="ECO:0007669"/>
    <property type="project" value="UniProtKB-KW"/>
</dbReference>
<gene>
    <name evidence="5" type="ORF">QJT80_10615</name>
</gene>
<dbReference type="EMBL" id="CP124755">
    <property type="protein sequence ID" value="WGZ89953.1"/>
    <property type="molecule type" value="Genomic_DNA"/>
</dbReference>
<evidence type="ECO:0000256" key="1">
    <source>
        <dbReference type="ARBA" id="ARBA00005710"/>
    </source>
</evidence>
<sequence>MKIRMYAVAASTLLAFSSSAWAGGSLFGSDSESDLIAGSAEKGTGSGSFYGGASIGKSTNGACESMADQAQAIAGTLVGDITCESPNAWKVFGGYNVTSNVAIEGSYVNFGEQGFDAALPANVLLGNKSDNPISAKGKATGIGVAAVAKAPVMDQFSLFGKAGLMAWQNKGTATIGNVKGMDLTSDVKTDGVDLTLGAGAEYKIDDNWGIRGEYEHVNGLEANMYSVGATFSSF</sequence>
<keyword evidence="2" id="KW-0812">Transmembrane</keyword>
<reference evidence="5" key="2">
    <citation type="submission" date="2023-04" db="EMBL/GenBank/DDBJ databases">
        <authorList>
            <person name="Beletskiy A.V."/>
            <person name="Mardanov A.V."/>
            <person name="Ravin N.V."/>
        </authorList>
    </citation>
    <scope>NUCLEOTIDE SEQUENCE</scope>
    <source>
        <strain evidence="5">GKL-01</strain>
    </source>
</reference>
<dbReference type="KEGG" id="tdu:QJT80_10615"/>
<name>A0AA95H5J1_9GAMM</name>
<reference evidence="5" key="1">
    <citation type="journal article" date="2023" name="Int. J. Mol. Sci.">
        <title>Metagenomics Revealed a New Genus 'Candidatus Thiocaldithrix dubininis' gen. nov., sp. nov. and a New Species 'Candidatus Thiothrix putei' sp. nov. in the Family Thiotrichaceae, Some Members of Which Have Traits of Both Na+- and H+-Motive Energetics.</title>
        <authorList>
            <person name="Ravin N.V."/>
            <person name="Muntyan M.S."/>
            <person name="Smolyakov D.D."/>
            <person name="Rudenko T.S."/>
            <person name="Beletsky A.V."/>
            <person name="Mardanov A.V."/>
            <person name="Grabovich M.Y."/>
        </authorList>
    </citation>
    <scope>NUCLEOTIDE SEQUENCE</scope>
    <source>
        <strain evidence="5">GKL-01</strain>
    </source>
</reference>
<proteinExistence type="inferred from homology"/>
<evidence type="ECO:0000256" key="2">
    <source>
        <dbReference type="ARBA" id="ARBA00023114"/>
    </source>
</evidence>
<dbReference type="SUPFAM" id="SSF56925">
    <property type="entry name" value="OMPA-like"/>
    <property type="match status" value="1"/>
</dbReference>